<dbReference type="SUPFAM" id="SSF51445">
    <property type="entry name" value="(Trans)glycosidases"/>
    <property type="match status" value="1"/>
</dbReference>
<organism evidence="13 14">
    <name type="scientific">Streptomyces kanamyceticus</name>
    <dbReference type="NCBI Taxonomy" id="1967"/>
    <lineage>
        <taxon>Bacteria</taxon>
        <taxon>Bacillati</taxon>
        <taxon>Actinomycetota</taxon>
        <taxon>Actinomycetes</taxon>
        <taxon>Kitasatosporales</taxon>
        <taxon>Streptomycetaceae</taxon>
        <taxon>Streptomyces</taxon>
    </lineage>
</organism>
<dbReference type="InterPro" id="IPR002053">
    <property type="entry name" value="Glyco_hydro_25"/>
</dbReference>
<dbReference type="GO" id="GO:0031640">
    <property type="term" value="P:killing of cells of another organism"/>
    <property type="evidence" value="ECO:0007669"/>
    <property type="project" value="UniProtKB-KW"/>
</dbReference>
<evidence type="ECO:0000313" key="13">
    <source>
        <dbReference type="EMBL" id="QEU95235.1"/>
    </source>
</evidence>
<evidence type="ECO:0000256" key="2">
    <source>
        <dbReference type="ARBA" id="ARBA00004613"/>
    </source>
</evidence>
<comment type="similarity">
    <text evidence="3">Belongs to the glycosyl hydrolase 25 family.</text>
</comment>
<comment type="catalytic activity">
    <reaction evidence="1">
        <text>Hydrolysis of (1-&gt;4)-beta-linkages between N-acetylmuramic acid and N-acetyl-D-glucosamine residues in a peptidoglycan and between N-acetyl-D-glucosamine residues in chitodextrins.</text>
        <dbReference type="EC" id="3.2.1.17"/>
    </reaction>
</comment>
<dbReference type="OrthoDB" id="287365at2"/>
<evidence type="ECO:0000256" key="10">
    <source>
        <dbReference type="ARBA" id="ARBA00023295"/>
    </source>
</evidence>
<dbReference type="PROSITE" id="PS51904">
    <property type="entry name" value="GLYCOSYL_HYDROL_F25_2"/>
    <property type="match status" value="1"/>
</dbReference>
<dbReference type="PANTHER" id="PTHR34135:SF2">
    <property type="entry name" value="LYSOZYME"/>
    <property type="match status" value="1"/>
</dbReference>
<dbReference type="InterPro" id="IPR018077">
    <property type="entry name" value="Glyco_hydro_fam25_subgr"/>
</dbReference>
<dbReference type="RefSeq" id="WP_055554382.1">
    <property type="nucleotide sequence ID" value="NZ_CP023699.1"/>
</dbReference>
<proteinExistence type="inferred from homology"/>
<dbReference type="GO" id="GO:0016998">
    <property type="term" value="P:cell wall macromolecule catabolic process"/>
    <property type="evidence" value="ECO:0007669"/>
    <property type="project" value="InterPro"/>
</dbReference>
<keyword evidence="7" id="KW-0081">Bacteriolytic enzyme</keyword>
<dbReference type="EC" id="3.2.1.17" evidence="4"/>
<keyword evidence="14" id="KW-1185">Reference proteome</keyword>
<comment type="subcellular location">
    <subcellularLocation>
        <location evidence="2">Secreted</location>
    </subcellularLocation>
</comment>
<evidence type="ECO:0000256" key="11">
    <source>
        <dbReference type="ARBA" id="ARBA00055588"/>
    </source>
</evidence>
<protein>
    <recommendedName>
        <fullName evidence="4">lysozyme</fullName>
        <ecNumber evidence="4">3.2.1.17</ecNumber>
    </recommendedName>
</protein>
<evidence type="ECO:0000256" key="5">
    <source>
        <dbReference type="ARBA" id="ARBA00022525"/>
    </source>
</evidence>
<evidence type="ECO:0000256" key="7">
    <source>
        <dbReference type="ARBA" id="ARBA00022638"/>
    </source>
</evidence>
<dbReference type="FunFam" id="3.20.20.80:FF:000060">
    <property type="entry name" value="Lysozyme M1"/>
    <property type="match status" value="1"/>
</dbReference>
<dbReference type="GO" id="GO:0005576">
    <property type="term" value="C:extracellular region"/>
    <property type="evidence" value="ECO:0007669"/>
    <property type="project" value="UniProtKB-SubCell"/>
</dbReference>
<gene>
    <name evidence="13" type="ORF">CP970_33845</name>
</gene>
<dbReference type="AlphaFoldDB" id="A0A5J6GMM6"/>
<dbReference type="InterPro" id="IPR017853">
    <property type="entry name" value="GH"/>
</dbReference>
<evidence type="ECO:0000256" key="4">
    <source>
        <dbReference type="ARBA" id="ARBA00012732"/>
    </source>
</evidence>
<evidence type="ECO:0000256" key="12">
    <source>
        <dbReference type="SAM" id="SignalP"/>
    </source>
</evidence>
<dbReference type="GO" id="GO:0042742">
    <property type="term" value="P:defense response to bacterium"/>
    <property type="evidence" value="ECO:0007669"/>
    <property type="project" value="UniProtKB-KW"/>
</dbReference>
<dbReference type="KEGG" id="ska:CP970_33845"/>
<dbReference type="PANTHER" id="PTHR34135">
    <property type="entry name" value="LYSOZYME"/>
    <property type="match status" value="1"/>
</dbReference>
<evidence type="ECO:0000256" key="8">
    <source>
        <dbReference type="ARBA" id="ARBA00022801"/>
    </source>
</evidence>
<evidence type="ECO:0000313" key="14">
    <source>
        <dbReference type="Proteomes" id="UP000325529"/>
    </source>
</evidence>
<dbReference type="GO" id="GO:0003796">
    <property type="term" value="F:lysozyme activity"/>
    <property type="evidence" value="ECO:0007669"/>
    <property type="project" value="UniProtKB-EC"/>
</dbReference>
<evidence type="ECO:0000256" key="1">
    <source>
        <dbReference type="ARBA" id="ARBA00000632"/>
    </source>
</evidence>
<feature type="chain" id="PRO_5023927838" description="lysozyme" evidence="12">
    <location>
        <begin position="35"/>
        <end position="250"/>
    </location>
</feature>
<dbReference type="GO" id="GO:0009253">
    <property type="term" value="P:peptidoglycan catabolic process"/>
    <property type="evidence" value="ECO:0007669"/>
    <property type="project" value="InterPro"/>
</dbReference>
<feature type="signal peptide" evidence="12">
    <location>
        <begin position="1"/>
        <end position="34"/>
    </location>
</feature>
<evidence type="ECO:0000256" key="6">
    <source>
        <dbReference type="ARBA" id="ARBA00022529"/>
    </source>
</evidence>
<keyword evidence="9" id="KW-1015">Disulfide bond</keyword>
<keyword evidence="10" id="KW-0326">Glycosidase</keyword>
<keyword evidence="5" id="KW-0964">Secreted</keyword>
<accession>A0A5J6GMM6</accession>
<reference evidence="13 14" key="1">
    <citation type="submission" date="2017-09" db="EMBL/GenBank/DDBJ databases">
        <authorList>
            <person name="Lee N."/>
            <person name="Cho B.-K."/>
        </authorList>
    </citation>
    <scope>NUCLEOTIDE SEQUENCE [LARGE SCALE GENOMIC DNA]</scope>
    <source>
        <strain evidence="13 14">ATCC 12853</strain>
    </source>
</reference>
<name>A0A5J6GMM6_STRKN</name>
<keyword evidence="12" id="KW-0732">Signal</keyword>
<sequence>MARDHMPSRRRARRHARFVAAAVAALAVAGTALAEIPVSAAGGPRGHDVSSHQKNVDWQRAKDKGARFVYVKATESDSYLNPYFAQQYDGSRAAGLLRGAYHFAVPSKSSGTAQARYFMDHGGRWRADGRTLPPALDIEDNPYDKRKCYGLSKARTVNWIQAFSDAVKRGTGRRPVIYTTAKWWNDCTGGSGAFAAHHALWLARWGSSAGALPRGWAFWTFWQYDNHGGLPGDQNLFNGSAAQLKRFARG</sequence>
<dbReference type="EMBL" id="CP023699">
    <property type="protein sequence ID" value="QEU95235.1"/>
    <property type="molecule type" value="Genomic_DNA"/>
</dbReference>
<keyword evidence="6" id="KW-0929">Antimicrobial</keyword>
<dbReference type="Pfam" id="PF01183">
    <property type="entry name" value="Glyco_hydro_25"/>
    <property type="match status" value="1"/>
</dbReference>
<dbReference type="SMART" id="SM00641">
    <property type="entry name" value="Glyco_25"/>
    <property type="match status" value="1"/>
</dbReference>
<evidence type="ECO:0000256" key="3">
    <source>
        <dbReference type="ARBA" id="ARBA00010646"/>
    </source>
</evidence>
<dbReference type="Proteomes" id="UP000325529">
    <property type="component" value="Chromosome"/>
</dbReference>
<dbReference type="GO" id="GO:0016052">
    <property type="term" value="P:carbohydrate catabolic process"/>
    <property type="evidence" value="ECO:0007669"/>
    <property type="project" value="TreeGrafter"/>
</dbReference>
<dbReference type="CDD" id="cd06412">
    <property type="entry name" value="GH25_CH-type"/>
    <property type="match status" value="1"/>
</dbReference>
<evidence type="ECO:0000256" key="9">
    <source>
        <dbReference type="ARBA" id="ARBA00023157"/>
    </source>
</evidence>
<keyword evidence="8 13" id="KW-0378">Hydrolase</keyword>
<comment type="function">
    <text evidence="11">This enzyme has both lysozyme (acetylmuramidase) and diacetylmuramidase activities.</text>
</comment>
<dbReference type="Gene3D" id="3.20.20.80">
    <property type="entry name" value="Glycosidases"/>
    <property type="match status" value="1"/>
</dbReference>